<feature type="transmembrane region" description="Helical" evidence="1">
    <location>
        <begin position="163"/>
        <end position="183"/>
    </location>
</feature>
<dbReference type="Proteomes" id="UP000447833">
    <property type="component" value="Unassembled WGS sequence"/>
</dbReference>
<dbReference type="SUPFAM" id="SSF53474">
    <property type="entry name" value="alpha/beta-Hydrolases"/>
    <property type="match status" value="1"/>
</dbReference>
<accession>A0A845EZR2</accession>
<dbReference type="EMBL" id="WMEY01000003">
    <property type="protein sequence ID" value="MYL63997.1"/>
    <property type="molecule type" value="Genomic_DNA"/>
</dbReference>
<feature type="transmembrane region" description="Helical" evidence="1">
    <location>
        <begin position="47"/>
        <end position="65"/>
    </location>
</feature>
<protein>
    <recommendedName>
        <fullName evidence="4">Alpha/beta hydrolase</fullName>
    </recommendedName>
</protein>
<feature type="transmembrane region" description="Helical" evidence="1">
    <location>
        <begin position="104"/>
        <end position="124"/>
    </location>
</feature>
<dbReference type="Gene3D" id="3.40.50.1820">
    <property type="entry name" value="alpha/beta hydrolase"/>
    <property type="match status" value="1"/>
</dbReference>
<dbReference type="InterPro" id="IPR029058">
    <property type="entry name" value="AB_hydrolase_fold"/>
</dbReference>
<feature type="transmembrane region" description="Helical" evidence="1">
    <location>
        <begin position="136"/>
        <end position="156"/>
    </location>
</feature>
<reference evidence="2 3" key="1">
    <citation type="submission" date="2019-11" db="EMBL/GenBank/DDBJ databases">
        <title>Genome sequences of 17 halophilic strains isolated from different environments.</title>
        <authorList>
            <person name="Furrow R.E."/>
        </authorList>
    </citation>
    <scope>NUCLEOTIDE SEQUENCE [LARGE SCALE GENOMIC DNA]</scope>
    <source>
        <strain evidence="2 3">22506_14_FS</strain>
    </source>
</reference>
<comment type="caution">
    <text evidence="2">The sequence shown here is derived from an EMBL/GenBank/DDBJ whole genome shotgun (WGS) entry which is preliminary data.</text>
</comment>
<evidence type="ECO:0000313" key="2">
    <source>
        <dbReference type="EMBL" id="MYL63997.1"/>
    </source>
</evidence>
<evidence type="ECO:0000256" key="1">
    <source>
        <dbReference type="SAM" id="Phobius"/>
    </source>
</evidence>
<dbReference type="AlphaFoldDB" id="A0A845EZR2"/>
<evidence type="ECO:0000313" key="3">
    <source>
        <dbReference type="Proteomes" id="UP000447833"/>
    </source>
</evidence>
<keyword evidence="1" id="KW-0812">Transmembrane</keyword>
<dbReference type="PANTHER" id="PTHR33428:SF14">
    <property type="entry name" value="CARBOXYLESTERASE TYPE B DOMAIN-CONTAINING PROTEIN"/>
    <property type="match status" value="1"/>
</dbReference>
<feature type="transmembrane region" description="Helical" evidence="1">
    <location>
        <begin position="71"/>
        <end position="92"/>
    </location>
</feature>
<gene>
    <name evidence="2" type="ORF">GLW07_11615</name>
</gene>
<keyword evidence="1" id="KW-1133">Transmembrane helix</keyword>
<dbReference type="PANTHER" id="PTHR33428">
    <property type="entry name" value="CHLOROPHYLLASE-2, CHLOROPLASTIC"/>
    <property type="match status" value="1"/>
</dbReference>
<evidence type="ECO:0008006" key="4">
    <source>
        <dbReference type="Google" id="ProtNLM"/>
    </source>
</evidence>
<keyword evidence="1" id="KW-0472">Membrane</keyword>
<name>A0A845EZR2_9BACL</name>
<organism evidence="2 3">
    <name type="scientific">Guptibacillus hwajinpoensis</name>
    <dbReference type="NCBI Taxonomy" id="208199"/>
    <lineage>
        <taxon>Bacteria</taxon>
        <taxon>Bacillati</taxon>
        <taxon>Bacillota</taxon>
        <taxon>Bacilli</taxon>
        <taxon>Bacillales</taxon>
        <taxon>Guptibacillaceae</taxon>
        <taxon>Guptibacillus</taxon>
    </lineage>
</organism>
<proteinExistence type="predicted"/>
<sequence>MKWRIRVEQEPEYGKTRKETHNQNKVKKLFTRIRLPVQSFFNASWKGASYGATLITMLLIFAIGFDFHTGLGKLVDVVLFFLIAIIGTWAAVKMGEWLINRVKKLPTLFIASLGISLTITIYTLDQFRSLENILPLAYLLVAIGVITGVLFGYPLTTGLKKPLSIIVLLLGVFVTGIFCYWLFTPGTLDERLANTVEPFSTVSQNPSEYGSLEVNTFTYGSGTDKQRDEFGNEVDLQTRSINASSMIGEWSKEREWFWGFKDANVPLNGRVFMPKGEGPFPLVLIVHGNHKMEDFSDEGYNYLGELLASRGFLTVSVDENFFNSSWSGGLSGDINGRAWLLLKHIEEIESLSTQQDTQFFNKVDMDHIALIGHSRGGQAAILATKFNELDRYPNNANMRFDFNYKIETVIALAPTDYQTLSDRKIEVDDVNYLLLGGSYDSDLSEFEGDRQYNGIQLTGSENAMKSSLYIDGANHGQFNTTWGENDTYFPFTLLLNKQPLLEGDEQRQIARTYVSGFLEATLHEDESYQPMFEDYRYALEWLPKTTYISQYEDPSYHIFSDFEEDVNVLTATSPYIDIDANSFIQWYEGELEFRRDKERGTHGVFLKWDQSYSKNASYSLDLTKPLQDPYHFTPNSALTFTAANVSEAEDQQPVDFRVTLTSANGESSSVLVSDIMPMHGALPIQHTKTKFFEERRYGEPTEPVLQTFNIPVQLFKKENSFVKLDEIDSITFEFNASPKGKIFLDQIGVNQSN</sequence>